<feature type="region of interest" description="Disordered" evidence="1">
    <location>
        <begin position="156"/>
        <end position="199"/>
    </location>
</feature>
<evidence type="ECO:0000256" key="1">
    <source>
        <dbReference type="SAM" id="MobiDB-lite"/>
    </source>
</evidence>
<evidence type="ECO:0000259" key="2">
    <source>
        <dbReference type="Pfam" id="PF07727"/>
    </source>
</evidence>
<dbReference type="Pfam" id="PF07727">
    <property type="entry name" value="RVT_2"/>
    <property type="match status" value="1"/>
</dbReference>
<dbReference type="OrthoDB" id="3054497at2759"/>
<evidence type="ECO:0000313" key="4">
    <source>
        <dbReference type="Proteomes" id="UP001063166"/>
    </source>
</evidence>
<name>A0A9P3Q0F3_LYOSH</name>
<accession>A0A9P3Q0F3</accession>
<feature type="compositionally biased region" description="Basic and acidic residues" evidence="1">
    <location>
        <begin position="190"/>
        <end position="199"/>
    </location>
</feature>
<feature type="compositionally biased region" description="Basic and acidic residues" evidence="1">
    <location>
        <begin position="156"/>
        <end position="168"/>
    </location>
</feature>
<organism evidence="3 4">
    <name type="scientific">Lyophyllum shimeji</name>
    <name type="common">Hon-shimeji</name>
    <name type="synonym">Tricholoma shimeji</name>
    <dbReference type="NCBI Taxonomy" id="47721"/>
    <lineage>
        <taxon>Eukaryota</taxon>
        <taxon>Fungi</taxon>
        <taxon>Dikarya</taxon>
        <taxon>Basidiomycota</taxon>
        <taxon>Agaricomycotina</taxon>
        <taxon>Agaricomycetes</taxon>
        <taxon>Agaricomycetidae</taxon>
        <taxon>Agaricales</taxon>
        <taxon>Tricholomatineae</taxon>
        <taxon>Lyophyllaceae</taxon>
        <taxon>Lyophyllum</taxon>
    </lineage>
</organism>
<feature type="domain" description="Reverse transcriptase Ty1/copia-type" evidence="2">
    <location>
        <begin position="268"/>
        <end position="318"/>
    </location>
</feature>
<dbReference type="AlphaFoldDB" id="A0A9P3Q0F3"/>
<protein>
    <submittedName>
        <fullName evidence="3">Encoded by</fullName>
    </submittedName>
</protein>
<evidence type="ECO:0000313" key="3">
    <source>
        <dbReference type="EMBL" id="GLB45343.1"/>
    </source>
</evidence>
<keyword evidence="4" id="KW-1185">Reference proteome</keyword>
<feature type="compositionally biased region" description="Basic residues" evidence="1">
    <location>
        <begin position="169"/>
        <end position="179"/>
    </location>
</feature>
<dbReference type="EMBL" id="BRPK01000022">
    <property type="protein sequence ID" value="GLB45343.1"/>
    <property type="molecule type" value="Genomic_DNA"/>
</dbReference>
<reference evidence="3" key="1">
    <citation type="submission" date="2022-07" db="EMBL/GenBank/DDBJ databases">
        <title>The genome of Lyophyllum shimeji provides insight into the initial evolution of ectomycorrhizal fungal genome.</title>
        <authorList>
            <person name="Kobayashi Y."/>
            <person name="Shibata T."/>
            <person name="Hirakawa H."/>
            <person name="Shigenobu S."/>
            <person name="Nishiyama T."/>
            <person name="Yamada A."/>
            <person name="Hasebe M."/>
            <person name="Kawaguchi M."/>
        </authorList>
    </citation>
    <scope>NUCLEOTIDE SEQUENCE</scope>
    <source>
        <strain evidence="3">AT787</strain>
    </source>
</reference>
<dbReference type="Proteomes" id="UP001063166">
    <property type="component" value="Unassembled WGS sequence"/>
</dbReference>
<comment type="caution">
    <text evidence="3">The sequence shown here is derived from an EMBL/GenBank/DDBJ whole genome shotgun (WGS) entry which is preliminary data.</text>
</comment>
<feature type="region of interest" description="Disordered" evidence="1">
    <location>
        <begin position="90"/>
        <end position="114"/>
    </location>
</feature>
<gene>
    <name evidence="3" type="ORF">LshimejAT787_2200060</name>
</gene>
<dbReference type="InterPro" id="IPR013103">
    <property type="entry name" value="RVT_2"/>
</dbReference>
<sequence length="343" mass="39906">MWFHLTHQSVSNQTMIIQMTWMKIRTLLRNRNLMMMYHSIKIMRDAITAITLMQIRHPLMVETDQMLATAKQMIFLMSLRNQNRKTLGYQTNGIGNSGKERATHGNNAKNISAERKRDGNARILSAYVKRNKTYEMSMVIIARLLKYSKTFRMRRDGEKSLEKREIRYHTPKTHGKQKLRFPDPPSQSTPHDDHVDRDSDQMDTELDFLNKLVREGRAKFISFLLAQAVKSDERVPEKYSDIARLPIAEQKEWMNTCNEELEALKKHDVFKITDLPPGKKAIKNRWVFATKSDGRKKARLVAKGFSQVEGIDFDEIFSQSFGTKQYEQYALCLPQQLSKTGAS</sequence>
<proteinExistence type="predicted"/>